<dbReference type="InterPro" id="IPR018497">
    <property type="entry name" value="Peptidase_M13_C"/>
</dbReference>
<dbReference type="PANTHER" id="PTHR11733">
    <property type="entry name" value="ZINC METALLOPROTEASE FAMILY M13 NEPRILYSIN-RELATED"/>
    <property type="match status" value="1"/>
</dbReference>
<dbReference type="EMBL" id="KN832979">
    <property type="protein sequence ID" value="KIM87583.1"/>
    <property type="molecule type" value="Genomic_DNA"/>
</dbReference>
<dbReference type="SUPFAM" id="SSF51197">
    <property type="entry name" value="Clavaminate synthase-like"/>
    <property type="match status" value="1"/>
</dbReference>
<keyword evidence="3" id="KW-0645">Protease</keyword>
<organism evidence="11 12">
    <name type="scientific">Piloderma croceum (strain F 1598)</name>
    <dbReference type="NCBI Taxonomy" id="765440"/>
    <lineage>
        <taxon>Eukaryota</taxon>
        <taxon>Fungi</taxon>
        <taxon>Dikarya</taxon>
        <taxon>Basidiomycota</taxon>
        <taxon>Agaricomycotina</taxon>
        <taxon>Agaricomycetes</taxon>
        <taxon>Agaricomycetidae</taxon>
        <taxon>Atheliales</taxon>
        <taxon>Atheliaceae</taxon>
        <taxon>Piloderma</taxon>
    </lineage>
</organism>
<comment type="cofactor">
    <cofactor evidence="1">
        <name>Zn(2+)</name>
        <dbReference type="ChEBI" id="CHEBI:29105"/>
    </cofactor>
</comment>
<dbReference type="Pfam" id="PF05649">
    <property type="entry name" value="Peptidase_M13_N"/>
    <property type="match status" value="1"/>
</dbReference>
<accession>A0A0C3BM90</accession>
<dbReference type="Gene3D" id="1.10.1380.10">
    <property type="entry name" value="Neutral endopeptidase , domain2"/>
    <property type="match status" value="1"/>
</dbReference>
<dbReference type="Proteomes" id="UP000054166">
    <property type="component" value="Unassembled WGS sequence"/>
</dbReference>
<feature type="region of interest" description="Disordered" evidence="8">
    <location>
        <begin position="477"/>
        <end position="508"/>
    </location>
</feature>
<dbReference type="InterPro" id="IPR027450">
    <property type="entry name" value="AlkB-like"/>
</dbReference>
<evidence type="ECO:0000256" key="1">
    <source>
        <dbReference type="ARBA" id="ARBA00001947"/>
    </source>
</evidence>
<dbReference type="PROSITE" id="PS51885">
    <property type="entry name" value="NEPRILYSIN"/>
    <property type="match status" value="1"/>
</dbReference>
<dbReference type="InterPro" id="IPR008753">
    <property type="entry name" value="Peptidase_M13_N"/>
</dbReference>
<dbReference type="InterPro" id="IPR037151">
    <property type="entry name" value="AlkB-like_sf"/>
</dbReference>
<feature type="domain" description="Fe2OG dioxygenase" evidence="10">
    <location>
        <begin position="268"/>
        <end position="391"/>
    </location>
</feature>
<feature type="region of interest" description="Disordered" evidence="8">
    <location>
        <begin position="832"/>
        <end position="860"/>
    </location>
</feature>
<dbReference type="PROSITE" id="PS51471">
    <property type="entry name" value="FE2OG_OXY"/>
    <property type="match status" value="1"/>
</dbReference>
<dbReference type="SUPFAM" id="SSF55486">
    <property type="entry name" value="Metalloproteases ('zincins'), catalytic domain"/>
    <property type="match status" value="1"/>
</dbReference>
<keyword evidence="6" id="KW-0862">Zinc</keyword>
<evidence type="ECO:0000256" key="4">
    <source>
        <dbReference type="ARBA" id="ARBA00022723"/>
    </source>
</evidence>
<keyword evidence="9" id="KW-0812">Transmembrane</keyword>
<dbReference type="InParanoid" id="A0A0C3BM90"/>
<evidence type="ECO:0000313" key="12">
    <source>
        <dbReference type="Proteomes" id="UP000054166"/>
    </source>
</evidence>
<reference evidence="12" key="2">
    <citation type="submission" date="2015-01" db="EMBL/GenBank/DDBJ databases">
        <title>Evolutionary Origins and Diversification of the Mycorrhizal Mutualists.</title>
        <authorList>
            <consortium name="DOE Joint Genome Institute"/>
            <consortium name="Mycorrhizal Genomics Consortium"/>
            <person name="Kohler A."/>
            <person name="Kuo A."/>
            <person name="Nagy L.G."/>
            <person name="Floudas D."/>
            <person name="Copeland A."/>
            <person name="Barry K.W."/>
            <person name="Cichocki N."/>
            <person name="Veneault-Fourrey C."/>
            <person name="LaButti K."/>
            <person name="Lindquist E.A."/>
            <person name="Lipzen A."/>
            <person name="Lundell T."/>
            <person name="Morin E."/>
            <person name="Murat C."/>
            <person name="Riley R."/>
            <person name="Ohm R."/>
            <person name="Sun H."/>
            <person name="Tunlid A."/>
            <person name="Henrissat B."/>
            <person name="Grigoriev I.V."/>
            <person name="Hibbett D.S."/>
            <person name="Martin F."/>
        </authorList>
    </citation>
    <scope>NUCLEOTIDE SEQUENCE [LARGE SCALE GENOMIC DNA]</scope>
    <source>
        <strain evidence="12">F 1598</strain>
    </source>
</reference>
<comment type="similarity">
    <text evidence="2">Belongs to the peptidase M13 family.</text>
</comment>
<feature type="region of interest" description="Disordered" evidence="8">
    <location>
        <begin position="49"/>
        <end position="108"/>
    </location>
</feature>
<dbReference type="InterPro" id="IPR024079">
    <property type="entry name" value="MetalloPept_cat_dom_sf"/>
</dbReference>
<evidence type="ECO:0000256" key="2">
    <source>
        <dbReference type="ARBA" id="ARBA00007357"/>
    </source>
</evidence>
<evidence type="ECO:0000256" key="9">
    <source>
        <dbReference type="SAM" id="Phobius"/>
    </source>
</evidence>
<evidence type="ECO:0000259" key="10">
    <source>
        <dbReference type="PROSITE" id="PS51471"/>
    </source>
</evidence>
<keyword evidence="5" id="KW-0378">Hydrolase</keyword>
<sequence>MDACQDTDTLIALVSSLLPVTGPVPDSAVILDALVQSDGDANTAARIINSERKSTGKTPVKKRKRVGDLDDWLKSSKSTHNDADPKPVASNSKVSSGPAAPGPSKNASPSKLVNLMTVLRQPLPAVPSIPRLPPLTLSNPSLVAQHTPCTLHLSVLPAELACRLFYNMKDASADWQRNKWWLFDKVVESPHRTSFYARSQNGVDGREDWQEAAQYWYNGRKTEPPSVFSDAMEEACNYVEKIVNDEMRKRKRFPLEWGGTGTEGQMWRANVAASNCYEGGKESVGLHSDQLTYLGPYPTIASLSLGTSRVFRLREVVPADEVSTRRARTFNIPLPHNSLTIMHASCQERFKHSIPPQTAIDVYRPLYPPAHDVSNETSYNCRINITFRFYRPDFKPESLPRSTKSTSTGGVATLGPKMMERAVIIGGKQRWALLFGTGSEVVVVTSPCVRPPRCFTAAAHNSAGSCDSCISSDHPIMADPRPSTDEESAPLLRDPDAEEAGPNGDVQPSFAERITSVVQEPLTPLTQVLLIVALILLLLSSIFIGLFAGTQHKLHSRPSDGAHDEKPPVTVTATTTSVSTSTAIPAPMPVPTKPPMDGACLTADCVVLSASILSSLDTTQDPCENFYDYATGGWTKSHPIPADKGRYGQFNVLAQENQQVIQQILESDFIPAPSSPAHPYDRQILKKLRSLYTSCMDENRLDQLGEEPLLHFVQTTRDLFRGESTEVGVADDDGDKKRRKGLTAAIAFLHSRGINALFSFDVDGDSGVDPNAMTLWFSQPGLGLPSKEYYDDAAIRKTYQDVIERLLATLTDEVEDITEKKADVFVQQDASENVWPPWPWPPWGDDDDDDDKSPDKPETPHELAKKVLKFESQIANASLDLTKLFGDPFGTYNPMPIWNLTDALPQVNFLDYLSTFTPRAFPERVIVTYPAYPHSLSKILNETSPDVIEAYLITRAALTLAPNLGLNTEAWKAERSLQETLQGIKKGAVADRSETCIVKTEAALGFAVGRYFVNETFGGDSKEKGTKVITDIVRTFKASLEKLEWMDHKSAVAAAEKADNIRVKVGFPLSPDTNQARSIAGYYNLVKIDDGEFFKNMISAAASDEYKKWQKLGKRRDLETWEMFPSTVNAYFNPPANEIVFPAGILRPPFFSQDWPAYLSYGSFGHIAAHELTHAFDSAGRLYNQDAKLEEWWTNATSEGFNVRQKCIADQYSSYTVDDGNGGKVHLNGNLTSGENIGDSGLIQAYRAWKTQYHASYQKGDEYLLPGLNYTREQMFFLSFARIWATNTNPQTAVQLVRVDPHSPGRWRVDGTLYNIPEFAEAFKCAKGAKLNPPPEKRCILW</sequence>
<dbReference type="InterPro" id="IPR005123">
    <property type="entry name" value="Oxoglu/Fe-dep_dioxygenase_dom"/>
</dbReference>
<keyword evidence="9" id="KW-1133">Transmembrane helix</keyword>
<feature type="compositionally biased region" description="Basic and acidic residues" evidence="8">
    <location>
        <begin position="66"/>
        <end position="85"/>
    </location>
</feature>
<name>A0A0C3BM90_PILCF</name>
<dbReference type="Pfam" id="PF01431">
    <property type="entry name" value="Peptidase_M13"/>
    <property type="match status" value="1"/>
</dbReference>
<evidence type="ECO:0000256" key="7">
    <source>
        <dbReference type="ARBA" id="ARBA00023049"/>
    </source>
</evidence>
<dbReference type="Gene3D" id="3.40.390.10">
    <property type="entry name" value="Collagenase (Catalytic Domain)"/>
    <property type="match status" value="1"/>
</dbReference>
<evidence type="ECO:0000313" key="11">
    <source>
        <dbReference type="EMBL" id="KIM87583.1"/>
    </source>
</evidence>
<dbReference type="Pfam" id="PF13532">
    <property type="entry name" value="2OG-FeII_Oxy_2"/>
    <property type="match status" value="1"/>
</dbReference>
<evidence type="ECO:0000256" key="5">
    <source>
        <dbReference type="ARBA" id="ARBA00022801"/>
    </source>
</evidence>
<dbReference type="STRING" id="765440.A0A0C3BM90"/>
<reference evidence="11 12" key="1">
    <citation type="submission" date="2014-04" db="EMBL/GenBank/DDBJ databases">
        <authorList>
            <consortium name="DOE Joint Genome Institute"/>
            <person name="Kuo A."/>
            <person name="Tarkka M."/>
            <person name="Buscot F."/>
            <person name="Kohler A."/>
            <person name="Nagy L.G."/>
            <person name="Floudas D."/>
            <person name="Copeland A."/>
            <person name="Barry K.W."/>
            <person name="Cichocki N."/>
            <person name="Veneault-Fourrey C."/>
            <person name="LaButti K."/>
            <person name="Lindquist E.A."/>
            <person name="Lipzen A."/>
            <person name="Lundell T."/>
            <person name="Morin E."/>
            <person name="Murat C."/>
            <person name="Sun H."/>
            <person name="Tunlid A."/>
            <person name="Henrissat B."/>
            <person name="Grigoriev I.V."/>
            <person name="Hibbett D.S."/>
            <person name="Martin F."/>
            <person name="Nordberg H.P."/>
            <person name="Cantor M.N."/>
            <person name="Hua S.X."/>
        </authorList>
    </citation>
    <scope>NUCLEOTIDE SEQUENCE [LARGE SCALE GENOMIC DNA]</scope>
    <source>
        <strain evidence="11 12">F 1598</strain>
    </source>
</reference>
<dbReference type="HOGENOM" id="CLU_258279_0_0_1"/>
<dbReference type="PRINTS" id="PR00786">
    <property type="entry name" value="NEPRILYSIN"/>
</dbReference>
<feature type="transmembrane region" description="Helical" evidence="9">
    <location>
        <begin position="528"/>
        <end position="548"/>
    </location>
</feature>
<dbReference type="OrthoDB" id="6475849at2759"/>
<evidence type="ECO:0000256" key="6">
    <source>
        <dbReference type="ARBA" id="ARBA00022833"/>
    </source>
</evidence>
<proteinExistence type="inferred from homology"/>
<dbReference type="GO" id="GO:0016485">
    <property type="term" value="P:protein processing"/>
    <property type="evidence" value="ECO:0007669"/>
    <property type="project" value="TreeGrafter"/>
</dbReference>
<keyword evidence="12" id="KW-1185">Reference proteome</keyword>
<protein>
    <recommendedName>
        <fullName evidence="10">Fe2OG dioxygenase domain-containing protein</fullName>
    </recommendedName>
</protein>
<dbReference type="GO" id="GO:0046872">
    <property type="term" value="F:metal ion binding"/>
    <property type="evidence" value="ECO:0007669"/>
    <property type="project" value="UniProtKB-KW"/>
</dbReference>
<dbReference type="PANTHER" id="PTHR11733:SF167">
    <property type="entry name" value="FI17812P1-RELATED"/>
    <property type="match status" value="1"/>
</dbReference>
<keyword evidence="4" id="KW-0479">Metal-binding</keyword>
<dbReference type="InterPro" id="IPR000718">
    <property type="entry name" value="Peptidase_M13"/>
</dbReference>
<keyword evidence="9" id="KW-0472">Membrane</keyword>
<evidence type="ECO:0000256" key="3">
    <source>
        <dbReference type="ARBA" id="ARBA00022670"/>
    </source>
</evidence>
<dbReference type="GO" id="GO:0004222">
    <property type="term" value="F:metalloendopeptidase activity"/>
    <property type="evidence" value="ECO:0007669"/>
    <property type="project" value="InterPro"/>
</dbReference>
<gene>
    <name evidence="11" type="ORF">PILCRDRAFT_815148</name>
</gene>
<dbReference type="InterPro" id="IPR042089">
    <property type="entry name" value="Peptidase_M13_dom_2"/>
</dbReference>
<dbReference type="GO" id="GO:0005886">
    <property type="term" value="C:plasma membrane"/>
    <property type="evidence" value="ECO:0007669"/>
    <property type="project" value="TreeGrafter"/>
</dbReference>
<evidence type="ECO:0000256" key="8">
    <source>
        <dbReference type="SAM" id="MobiDB-lite"/>
    </source>
</evidence>
<keyword evidence="7" id="KW-0482">Metalloprotease</keyword>
<dbReference type="Gene3D" id="2.60.120.590">
    <property type="entry name" value="Alpha-ketoglutarate-dependent dioxygenase AlkB-like"/>
    <property type="match status" value="1"/>
</dbReference>
<dbReference type="CDD" id="cd08662">
    <property type="entry name" value="M13"/>
    <property type="match status" value="1"/>
</dbReference>